<organism evidence="1 2">
    <name type="scientific">Microcystis aeruginosa Ma_QC_B_20070730_S2</name>
    <dbReference type="NCBI Taxonomy" id="2486256"/>
    <lineage>
        <taxon>Bacteria</taxon>
        <taxon>Bacillati</taxon>
        <taxon>Cyanobacteriota</taxon>
        <taxon>Cyanophyceae</taxon>
        <taxon>Oscillatoriophycideae</taxon>
        <taxon>Chroococcales</taxon>
        <taxon>Microcystaceae</taxon>
        <taxon>Microcystis</taxon>
    </lineage>
</organism>
<dbReference type="Proteomes" id="UP000320551">
    <property type="component" value="Unassembled WGS sequence"/>
</dbReference>
<dbReference type="AlphaFoldDB" id="A0A552DUH9"/>
<proteinExistence type="predicted"/>
<keyword evidence="1" id="KW-0540">Nuclease</keyword>
<evidence type="ECO:0000313" key="2">
    <source>
        <dbReference type="Proteomes" id="UP000320551"/>
    </source>
</evidence>
<name>A0A552DUH9_MICAE</name>
<reference evidence="1 2" key="1">
    <citation type="submission" date="2019-01" db="EMBL/GenBank/DDBJ databases">
        <title>Coherence of Microcystis species and biogeography revealed through population genomics.</title>
        <authorList>
            <person name="Perez-Carrascal O.M."/>
            <person name="Terrat Y."/>
            <person name="Giani A."/>
            <person name="Fortin N."/>
            <person name="Tromas N."/>
            <person name="Shapiro B.J."/>
        </authorList>
    </citation>
    <scope>NUCLEOTIDE SEQUENCE [LARGE SCALE GENOMIC DNA]</scope>
    <source>
        <strain evidence="1">Ma_QC_B_20070730_S2</strain>
    </source>
</reference>
<feature type="non-terminal residue" evidence="1">
    <location>
        <position position="1"/>
    </location>
</feature>
<dbReference type="GO" id="GO:0004519">
    <property type="term" value="F:endonuclease activity"/>
    <property type="evidence" value="ECO:0007669"/>
    <property type="project" value="UniProtKB-KW"/>
</dbReference>
<dbReference type="EMBL" id="SFBK01000120">
    <property type="protein sequence ID" value="TRU25849.1"/>
    <property type="molecule type" value="Genomic_DNA"/>
</dbReference>
<protein>
    <submittedName>
        <fullName evidence="1">Uma2 family endonuclease</fullName>
    </submittedName>
</protein>
<keyword evidence="1" id="KW-0255">Endonuclease</keyword>
<keyword evidence="1" id="KW-0378">Hydrolase</keyword>
<comment type="caution">
    <text evidence="1">The sequence shown here is derived from an EMBL/GenBank/DDBJ whole genome shotgun (WGS) entry which is preliminary data.</text>
</comment>
<accession>A0A552DUH9</accession>
<evidence type="ECO:0000313" key="1">
    <source>
        <dbReference type="EMBL" id="TRU25849.1"/>
    </source>
</evidence>
<sequence>FEIIDRGSKRIDISKVLPNLKLAVLESALQQARTRDQSQVGRWLISQFQG</sequence>
<gene>
    <name evidence="1" type="ORF">EWV80_09035</name>
</gene>